<evidence type="ECO:0000313" key="2">
    <source>
        <dbReference type="Proteomes" id="UP000233564"/>
    </source>
</evidence>
<dbReference type="AlphaFoldDB" id="A0A2N1E080"/>
<reference evidence="1 2" key="1">
    <citation type="submission" date="2017-08" db="EMBL/GenBank/DDBJ databases">
        <authorList>
            <person name="de Groot N.N."/>
        </authorList>
    </citation>
    <scope>NUCLEOTIDE SEQUENCE [LARGE SCALE GENOMIC DNA]</scope>
    <source>
        <strain evidence="1 2">PfR 37</strain>
    </source>
</reference>
<comment type="caution">
    <text evidence="1">The sequence shown here is derived from an EMBL/GenBank/DDBJ whole genome shotgun (WGS) entry which is preliminary data.</text>
</comment>
<organism evidence="1 2">
    <name type="scientific">Pseudomonas fluorescens</name>
    <dbReference type="NCBI Taxonomy" id="294"/>
    <lineage>
        <taxon>Bacteria</taxon>
        <taxon>Pseudomonadati</taxon>
        <taxon>Pseudomonadota</taxon>
        <taxon>Gammaproteobacteria</taxon>
        <taxon>Pseudomonadales</taxon>
        <taxon>Pseudomonadaceae</taxon>
        <taxon>Pseudomonas</taxon>
    </lineage>
</organism>
<dbReference type="EMBL" id="NVXX01000033">
    <property type="protein sequence ID" value="PKH17795.1"/>
    <property type="molecule type" value="Genomic_DNA"/>
</dbReference>
<protein>
    <submittedName>
        <fullName evidence="1">Uncharacterized protein</fullName>
    </submittedName>
</protein>
<proteinExistence type="predicted"/>
<accession>A0A2N1E080</accession>
<gene>
    <name evidence="1" type="ORF">CIB54_20545</name>
</gene>
<name>A0A2N1E080_PSEFL</name>
<sequence>MVFSIRCKGKLPILMRILEMGMLLSKVLRGVRYMMCLALGLRWSTGTKLRMEHISPRREVIQKLLREMFLSRFLIA</sequence>
<dbReference type="Proteomes" id="UP000233564">
    <property type="component" value="Unassembled WGS sequence"/>
</dbReference>
<evidence type="ECO:0000313" key="1">
    <source>
        <dbReference type="EMBL" id="PKH17795.1"/>
    </source>
</evidence>